<feature type="transmembrane region" description="Helical" evidence="5">
    <location>
        <begin position="43"/>
        <end position="62"/>
    </location>
</feature>
<dbReference type="GO" id="GO:0005886">
    <property type="term" value="C:plasma membrane"/>
    <property type="evidence" value="ECO:0007669"/>
    <property type="project" value="UniProtKB-SubCell"/>
</dbReference>
<dbReference type="AlphaFoldDB" id="A0A542EM12"/>
<dbReference type="RefSeq" id="WP_141852082.1">
    <property type="nucleotide sequence ID" value="NZ_BAAAKA010000047.1"/>
</dbReference>
<comment type="subcellular location">
    <subcellularLocation>
        <location evidence="1">Cell membrane</location>
        <topology evidence="1">Multi-pass membrane protein</topology>
    </subcellularLocation>
</comment>
<dbReference type="PANTHER" id="PTHR42910:SF1">
    <property type="entry name" value="MAJOR FACILITATOR SUPERFAMILY (MFS) PROFILE DOMAIN-CONTAINING PROTEIN"/>
    <property type="match status" value="1"/>
</dbReference>
<feature type="transmembrane region" description="Helical" evidence="5">
    <location>
        <begin position="271"/>
        <end position="290"/>
    </location>
</feature>
<reference evidence="7 8" key="1">
    <citation type="submission" date="2019-06" db="EMBL/GenBank/DDBJ databases">
        <title>Sequencing the genomes of 1000 actinobacteria strains.</title>
        <authorList>
            <person name="Klenk H.-P."/>
        </authorList>
    </citation>
    <scope>NUCLEOTIDE SEQUENCE [LARGE SCALE GENOMIC DNA]</scope>
    <source>
        <strain evidence="7 8">DSM 17305</strain>
    </source>
</reference>
<dbReference type="GO" id="GO:0022857">
    <property type="term" value="F:transmembrane transporter activity"/>
    <property type="evidence" value="ECO:0007669"/>
    <property type="project" value="InterPro"/>
</dbReference>
<keyword evidence="4 5" id="KW-0472">Membrane</keyword>
<feature type="transmembrane region" description="Helical" evidence="5">
    <location>
        <begin position="158"/>
        <end position="178"/>
    </location>
</feature>
<feature type="transmembrane region" description="Helical" evidence="5">
    <location>
        <begin position="95"/>
        <end position="115"/>
    </location>
</feature>
<keyword evidence="3 5" id="KW-1133">Transmembrane helix</keyword>
<evidence type="ECO:0000256" key="3">
    <source>
        <dbReference type="ARBA" id="ARBA00022989"/>
    </source>
</evidence>
<feature type="transmembrane region" description="Helical" evidence="5">
    <location>
        <begin position="71"/>
        <end position="89"/>
    </location>
</feature>
<feature type="transmembrane region" description="Helical" evidence="5">
    <location>
        <begin position="364"/>
        <end position="389"/>
    </location>
</feature>
<dbReference type="Proteomes" id="UP000316298">
    <property type="component" value="Unassembled WGS sequence"/>
</dbReference>
<dbReference type="EMBL" id="VFMM01000001">
    <property type="protein sequence ID" value="TQJ16378.1"/>
    <property type="molecule type" value="Genomic_DNA"/>
</dbReference>
<feature type="domain" description="Major facilitator superfamily (MFS) profile" evidence="6">
    <location>
        <begin position="4"/>
        <end position="388"/>
    </location>
</feature>
<dbReference type="CDD" id="cd17324">
    <property type="entry name" value="MFS_NepI_like"/>
    <property type="match status" value="1"/>
</dbReference>
<dbReference type="Pfam" id="PF07690">
    <property type="entry name" value="MFS_1"/>
    <property type="match status" value="1"/>
</dbReference>
<protein>
    <submittedName>
        <fullName evidence="7">Putative MFS family arabinose efflux permease</fullName>
    </submittedName>
</protein>
<evidence type="ECO:0000313" key="7">
    <source>
        <dbReference type="EMBL" id="TQJ16378.1"/>
    </source>
</evidence>
<dbReference type="OrthoDB" id="9815356at2"/>
<organism evidence="7 8">
    <name type="scientific">Kribbella jejuensis</name>
    <dbReference type="NCBI Taxonomy" id="236068"/>
    <lineage>
        <taxon>Bacteria</taxon>
        <taxon>Bacillati</taxon>
        <taxon>Actinomycetota</taxon>
        <taxon>Actinomycetes</taxon>
        <taxon>Propionibacteriales</taxon>
        <taxon>Kribbellaceae</taxon>
        <taxon>Kribbella</taxon>
    </lineage>
</organism>
<dbReference type="InterPro" id="IPR036259">
    <property type="entry name" value="MFS_trans_sf"/>
</dbReference>
<evidence type="ECO:0000256" key="4">
    <source>
        <dbReference type="ARBA" id="ARBA00023136"/>
    </source>
</evidence>
<evidence type="ECO:0000259" key="6">
    <source>
        <dbReference type="PROSITE" id="PS50850"/>
    </source>
</evidence>
<gene>
    <name evidence="7" type="ORF">FB475_0472</name>
</gene>
<dbReference type="SUPFAM" id="SSF103473">
    <property type="entry name" value="MFS general substrate transporter"/>
    <property type="match status" value="1"/>
</dbReference>
<dbReference type="Gene3D" id="1.20.1250.20">
    <property type="entry name" value="MFS general substrate transporter like domains"/>
    <property type="match status" value="1"/>
</dbReference>
<dbReference type="InterPro" id="IPR020846">
    <property type="entry name" value="MFS_dom"/>
</dbReference>
<evidence type="ECO:0000313" key="8">
    <source>
        <dbReference type="Proteomes" id="UP000316298"/>
    </source>
</evidence>
<comment type="caution">
    <text evidence="7">The sequence shown here is derived from an EMBL/GenBank/DDBJ whole genome shotgun (WGS) entry which is preliminary data.</text>
</comment>
<keyword evidence="8" id="KW-1185">Reference proteome</keyword>
<dbReference type="PROSITE" id="PS50850">
    <property type="entry name" value="MFS"/>
    <property type="match status" value="1"/>
</dbReference>
<evidence type="ECO:0000256" key="2">
    <source>
        <dbReference type="ARBA" id="ARBA00022692"/>
    </source>
</evidence>
<feature type="transmembrane region" description="Helical" evidence="5">
    <location>
        <begin position="336"/>
        <end position="358"/>
    </location>
</feature>
<feature type="transmembrane region" description="Helical" evidence="5">
    <location>
        <begin position="238"/>
        <end position="259"/>
    </location>
</feature>
<dbReference type="PANTHER" id="PTHR42910">
    <property type="entry name" value="TRANSPORTER SCO4007-RELATED"/>
    <property type="match status" value="1"/>
</dbReference>
<name>A0A542EM12_9ACTN</name>
<feature type="transmembrane region" description="Helical" evidence="5">
    <location>
        <begin position="127"/>
        <end position="146"/>
    </location>
</feature>
<evidence type="ECO:0000256" key="1">
    <source>
        <dbReference type="ARBA" id="ARBA00004651"/>
    </source>
</evidence>
<dbReference type="InterPro" id="IPR011701">
    <property type="entry name" value="MFS"/>
</dbReference>
<keyword evidence="2 5" id="KW-0812">Transmembrane</keyword>
<accession>A0A542EM12</accession>
<proteinExistence type="predicted"/>
<feature type="transmembrane region" description="Helical" evidence="5">
    <location>
        <begin position="211"/>
        <end position="232"/>
    </location>
</feature>
<sequence>MPRSLLVLLAAACGVGVSNVYFPQAITPLIARGLDVSTATAALVPTATQFGYAAGIALLVPLGDRLVHRRFVTVLLAVTALALIVAGAAPSPPVLLGAAVVVGMATVVPQVLLPFAASLVAPERRGAVTGLLLSGLLTGILLARAFGGLLGDWLGWRAPYLVSALLAATLAVVLARALPVTVPASRDSYLALLGRPVRLFLKEPELRRSSLYQGLMFGGFTAAWTSLALLITGPTYRLSASVVGLIALVGAASAFATAWAGRWADRRGPDAVSRASFLGAIIAAAVLTAAVAGGVVGLVGVAVGMLLLDVAVQSGQVANQTRIFALQPELRSRLNTAYMTVAVLGGTVGSWIGVRAYLRFGWMSIPSLIAVVAVVSLLHAWSATARATAEPSRMRRNRRRWRRLPRRDRLGIRG</sequence>
<evidence type="ECO:0000256" key="5">
    <source>
        <dbReference type="SAM" id="Phobius"/>
    </source>
</evidence>